<dbReference type="SFLD" id="SFLDS00003">
    <property type="entry name" value="Haloacid_Dehalogenase"/>
    <property type="match status" value="1"/>
</dbReference>
<keyword evidence="9 11" id="KW-0472">Membrane</keyword>
<feature type="transmembrane region" description="Helical" evidence="11">
    <location>
        <begin position="884"/>
        <end position="903"/>
    </location>
</feature>
<proteinExistence type="inferred from homology"/>
<dbReference type="Pfam" id="PF00702">
    <property type="entry name" value="Hydrolase"/>
    <property type="match status" value="1"/>
</dbReference>
<evidence type="ECO:0000256" key="10">
    <source>
        <dbReference type="SAM" id="MobiDB-lite"/>
    </source>
</evidence>
<feature type="transmembrane region" description="Helical" evidence="11">
    <location>
        <begin position="349"/>
        <end position="375"/>
    </location>
</feature>
<reference evidence="13 14" key="1">
    <citation type="submission" date="2024-02" db="EMBL/GenBank/DDBJ databases">
        <authorList>
            <person name="Chen Y."/>
            <person name="Shah S."/>
            <person name="Dougan E. K."/>
            <person name="Thang M."/>
            <person name="Chan C."/>
        </authorList>
    </citation>
    <scope>NUCLEOTIDE SEQUENCE [LARGE SCALE GENOMIC DNA]</scope>
</reference>
<evidence type="ECO:0000256" key="5">
    <source>
        <dbReference type="ARBA" id="ARBA00022741"/>
    </source>
</evidence>
<keyword evidence="14" id="KW-1185">Reference proteome</keyword>
<dbReference type="Gene3D" id="3.40.1110.10">
    <property type="entry name" value="Calcium-transporting ATPase, cytoplasmic domain N"/>
    <property type="match status" value="1"/>
</dbReference>
<dbReference type="SFLD" id="SFLDG00002">
    <property type="entry name" value="C1.7:_P-type_atpase_like"/>
    <property type="match status" value="1"/>
</dbReference>
<feature type="transmembrane region" description="Helical" evidence="11">
    <location>
        <begin position="1108"/>
        <end position="1130"/>
    </location>
</feature>
<dbReference type="SMART" id="SM00831">
    <property type="entry name" value="Cation_ATPase_N"/>
    <property type="match status" value="1"/>
</dbReference>
<dbReference type="InterPro" id="IPR044492">
    <property type="entry name" value="P_typ_ATPase_HD_dom"/>
</dbReference>
<feature type="region of interest" description="Disordered" evidence="10">
    <location>
        <begin position="1"/>
        <end position="29"/>
    </location>
</feature>
<dbReference type="InterPro" id="IPR023298">
    <property type="entry name" value="ATPase_P-typ_TM_dom_sf"/>
</dbReference>
<dbReference type="Proteomes" id="UP001642484">
    <property type="component" value="Unassembled WGS sequence"/>
</dbReference>
<feature type="transmembrane region" description="Helical" evidence="11">
    <location>
        <begin position="809"/>
        <end position="829"/>
    </location>
</feature>
<comment type="subcellular location">
    <subcellularLocation>
        <location evidence="1">Membrane</location>
        <topology evidence="1">Multi-pass membrane protein</topology>
    </subcellularLocation>
</comment>
<keyword evidence="4 11" id="KW-0812">Transmembrane</keyword>
<accession>A0ABP0NRV3</accession>
<name>A0ABP0NRV3_9DINO</name>
<dbReference type="SUPFAM" id="SSF56784">
    <property type="entry name" value="HAD-like"/>
    <property type="match status" value="1"/>
</dbReference>
<keyword evidence="5" id="KW-0547">Nucleotide-binding</keyword>
<dbReference type="SFLD" id="SFLDF00027">
    <property type="entry name" value="p-type_atpase"/>
    <property type="match status" value="1"/>
</dbReference>
<keyword evidence="6" id="KW-0067">ATP-binding</keyword>
<sequence>MARELKTAAPLLDAAERGDEPPELVRGPFTGGDGIQIMIQAAPPPPENLAPTTLSQSLLHSMADAPLGGSNEGPLAGLSSEEAQRRLAQYGRNEIPEHVEPWYVMLGKQFVGMMPGMLIIAAILSGISRDWTDFAVITLMLIVNALIGFHEEFKARQSLDALKAQMTATVPVKRDGSMMIVPVAELVSGDVIFLRGGNIVPADCEFLEGDEMLVDTAALTGEPLPRKVPRPDRPDEPQGAGKMLLSGCIVKPLGEALEGDLQGEAHCEVKETGLNTEIGQEPGLANIREVVDIDKRAAGLVAEASGHQASMFESKIMQVVHAVILLSLVDAGVVLYVDVGHRGVRFSHALLNVLALVIGAVPIALPLVMQVTMAIGAASMAKRQAIVTHLTALQEIASMTVLCSDKTGTLTTADMRVLPHRTWTCNRTTKDEALLYACLASNPANKEDPIDKAILGSGHEHFGEEEADKLMAMYKKGKFVGFNPTVKRTVVYCEHEEKGKFKISKGLVNKVLITGDDGGDCWECVDADKLKEELNEVDIRFSSQGYKTVGLAVSHNEGPMQFAAIIPMLDPPRGDTKLTIHRIREAGINVKMITGDHLNIAIETSRLIGSPSARTSQFSLDPLVLSSHLLQGLGTHVLPASELWPASATRDETIVTADGFAQVLPKDKREVILVLQNRGLVVGMTGDGVNDAPALAQAQIGIAVDGATEAARSAADIILTQPGLSAIFDAVVESRKIFARLRSYVLYRIGATIQIVLVLSILIYAYNDTMPAIYVILLALVNDVTMLPVASDNASPSALPEIPSMPQILLASFLYGFIGTGQTMALYLSDVLHSDPSMDPEERRQYRMAVTYLQMSIAVELNIFSCRTPLYVANLLRPETWPSLLLFICVMGGNLLVSLLAGFGDTFHVVHKVEPWRVELGCSERVGRDDGPDPQKIWVYDIGCLLVIDFLKRFLLAEFVQSGEIGGGSFSVPPAGKLRDPRNVIGAVSGWQLRQKTVENLRALQYAPHFLSFLLVGAGCGFLLVNALYNAMANEPELEKDGKTFGQFSIIQGAVGLASGLLYLFWNLRCPHCLTMRQEQVGVSILILSNVIAFLILSAFWSVGAPDYPVFVAGAAAAQVIGNFTIYLLFPMVSTYYAGWLVAPVRAGTDVSSLITSLIGQAQNPDPGIGTLFFIYAIFSVCGLGAWASIMYLGTGLRYEIDDEGTVTLSESEDESDESRTWESDESECREFHVANGPHYGCLDGLACPRQLLLPVVLATLSQVAQWGIAASLGQIGAAMTDPVGCHGHQGKRVYRYALTSSMISVPIGSILSTAWNCPRSIFNALSCVQLLAAAVVGSDA</sequence>
<keyword evidence="8 11" id="KW-1133">Transmembrane helix</keyword>
<dbReference type="SUPFAM" id="SSF81665">
    <property type="entry name" value="Calcium ATPase, transmembrane domain M"/>
    <property type="match status" value="1"/>
</dbReference>
<evidence type="ECO:0000256" key="11">
    <source>
        <dbReference type="SAM" id="Phobius"/>
    </source>
</evidence>
<dbReference type="InterPro" id="IPR006534">
    <property type="entry name" value="P-type_ATPase_IIIA"/>
</dbReference>
<evidence type="ECO:0000256" key="9">
    <source>
        <dbReference type="ARBA" id="ARBA00023136"/>
    </source>
</evidence>
<dbReference type="InterPro" id="IPR023299">
    <property type="entry name" value="ATPase_P-typ_cyto_dom_N"/>
</dbReference>
<feature type="transmembrane region" description="Helical" evidence="11">
    <location>
        <begin position="319"/>
        <end position="337"/>
    </location>
</feature>
<gene>
    <name evidence="13" type="ORF">CCMP2556_LOCUS32674</name>
</gene>
<dbReference type="SUPFAM" id="SSF81653">
    <property type="entry name" value="Calcium ATPase, transduction domain A"/>
    <property type="match status" value="1"/>
</dbReference>
<evidence type="ECO:0000256" key="7">
    <source>
        <dbReference type="ARBA" id="ARBA00022967"/>
    </source>
</evidence>
<comment type="similarity">
    <text evidence="2">Belongs to the cation transport ATPase (P-type) (TC 3.A.3) family. Type IIIA subfamily.</text>
</comment>
<dbReference type="Gene3D" id="1.20.1110.10">
    <property type="entry name" value="Calcium-transporting ATPase, transmembrane domain"/>
    <property type="match status" value="1"/>
</dbReference>
<evidence type="ECO:0000256" key="4">
    <source>
        <dbReference type="ARBA" id="ARBA00022692"/>
    </source>
</evidence>
<evidence type="ECO:0000256" key="6">
    <source>
        <dbReference type="ARBA" id="ARBA00022840"/>
    </source>
</evidence>
<feature type="domain" description="Cation-transporting P-type ATPase N-terminal" evidence="12">
    <location>
        <begin position="50"/>
        <end position="130"/>
    </location>
</feature>
<evidence type="ECO:0000313" key="14">
    <source>
        <dbReference type="Proteomes" id="UP001642484"/>
    </source>
</evidence>
<dbReference type="PRINTS" id="PR00119">
    <property type="entry name" value="CATATPASE"/>
</dbReference>
<feature type="transmembrane region" description="Helical" evidence="11">
    <location>
        <begin position="1049"/>
        <end position="1068"/>
    </location>
</feature>
<feature type="transmembrane region" description="Helical" evidence="11">
    <location>
        <begin position="849"/>
        <end position="872"/>
    </location>
</feature>
<dbReference type="InterPro" id="IPR004014">
    <property type="entry name" value="ATPase_P-typ_cation-transptr_N"/>
</dbReference>
<evidence type="ECO:0000259" key="12">
    <source>
        <dbReference type="SMART" id="SM00831"/>
    </source>
</evidence>
<comment type="caution">
    <text evidence="13">The sequence shown here is derived from an EMBL/GenBank/DDBJ whole genome shotgun (WGS) entry which is preliminary data.</text>
</comment>
<dbReference type="EMBL" id="CAXAMN010022117">
    <property type="protein sequence ID" value="CAK9066522.1"/>
    <property type="molecule type" value="Genomic_DNA"/>
</dbReference>
<dbReference type="Pfam" id="PF00122">
    <property type="entry name" value="E1-E2_ATPase"/>
    <property type="match status" value="1"/>
</dbReference>
<dbReference type="NCBIfam" id="TIGR01494">
    <property type="entry name" value="ATPase_P-type"/>
    <property type="match status" value="1"/>
</dbReference>
<dbReference type="InterPro" id="IPR018303">
    <property type="entry name" value="ATPase_P-typ_P_site"/>
</dbReference>
<dbReference type="InterPro" id="IPR001757">
    <property type="entry name" value="P_typ_ATPase"/>
</dbReference>
<feature type="transmembrane region" description="Helical" evidence="11">
    <location>
        <begin position="1080"/>
        <end position="1102"/>
    </location>
</feature>
<evidence type="ECO:0000256" key="8">
    <source>
        <dbReference type="ARBA" id="ARBA00022989"/>
    </source>
</evidence>
<feature type="transmembrane region" description="Helical" evidence="11">
    <location>
        <begin position="745"/>
        <end position="766"/>
    </location>
</feature>
<dbReference type="InterPro" id="IPR059000">
    <property type="entry name" value="ATPase_P-type_domA"/>
</dbReference>
<dbReference type="Pfam" id="PF00690">
    <property type="entry name" value="Cation_ATPase_N"/>
    <property type="match status" value="1"/>
</dbReference>
<organism evidence="13 14">
    <name type="scientific">Durusdinium trenchii</name>
    <dbReference type="NCBI Taxonomy" id="1381693"/>
    <lineage>
        <taxon>Eukaryota</taxon>
        <taxon>Sar</taxon>
        <taxon>Alveolata</taxon>
        <taxon>Dinophyceae</taxon>
        <taxon>Suessiales</taxon>
        <taxon>Symbiodiniaceae</taxon>
        <taxon>Durusdinium</taxon>
    </lineage>
</organism>
<feature type="transmembrane region" description="Helical" evidence="11">
    <location>
        <begin position="1010"/>
        <end position="1029"/>
    </location>
</feature>
<dbReference type="EC" id="7.1.2.1" evidence="3"/>
<evidence type="ECO:0000256" key="3">
    <source>
        <dbReference type="ARBA" id="ARBA00012476"/>
    </source>
</evidence>
<dbReference type="Gene3D" id="2.70.150.10">
    <property type="entry name" value="Calcium-transporting ATPase, cytoplasmic transduction domain A"/>
    <property type="match status" value="1"/>
</dbReference>
<dbReference type="InterPro" id="IPR008250">
    <property type="entry name" value="ATPase_P-typ_transduc_dom_A_sf"/>
</dbReference>
<keyword evidence="7" id="KW-1278">Translocase</keyword>
<dbReference type="PANTHER" id="PTHR42861">
    <property type="entry name" value="CALCIUM-TRANSPORTING ATPASE"/>
    <property type="match status" value="1"/>
</dbReference>
<dbReference type="Gene3D" id="3.40.50.1000">
    <property type="entry name" value="HAD superfamily/HAD-like"/>
    <property type="match status" value="1"/>
</dbReference>
<protein>
    <recommendedName>
        <fullName evidence="3">P-type H(+)-exporting transporter</fullName>
        <ecNumber evidence="3">7.1.2.1</ecNumber>
    </recommendedName>
</protein>
<dbReference type="NCBIfam" id="TIGR01647">
    <property type="entry name" value="ATPase-IIIA_H"/>
    <property type="match status" value="1"/>
</dbReference>
<dbReference type="PROSITE" id="PS00154">
    <property type="entry name" value="ATPASE_E1_E2"/>
    <property type="match status" value="1"/>
</dbReference>
<evidence type="ECO:0000313" key="13">
    <source>
        <dbReference type="EMBL" id="CAK9066522.1"/>
    </source>
</evidence>
<feature type="transmembrane region" description="Helical" evidence="11">
    <location>
        <begin position="1137"/>
        <end position="1160"/>
    </location>
</feature>
<dbReference type="InterPro" id="IPR023214">
    <property type="entry name" value="HAD_sf"/>
</dbReference>
<evidence type="ECO:0000256" key="1">
    <source>
        <dbReference type="ARBA" id="ARBA00004141"/>
    </source>
</evidence>
<feature type="transmembrane region" description="Helical" evidence="11">
    <location>
        <begin position="772"/>
        <end position="789"/>
    </location>
</feature>
<dbReference type="PRINTS" id="PR00120">
    <property type="entry name" value="HATPASE"/>
</dbReference>
<evidence type="ECO:0000256" key="2">
    <source>
        <dbReference type="ARBA" id="ARBA00008804"/>
    </source>
</evidence>
<dbReference type="InterPro" id="IPR036412">
    <property type="entry name" value="HAD-like_sf"/>
</dbReference>
<feature type="transmembrane region" description="Helical" evidence="11">
    <location>
        <begin position="1172"/>
        <end position="1193"/>
    </location>
</feature>